<proteinExistence type="predicted"/>
<dbReference type="PRINTS" id="PR00420">
    <property type="entry name" value="RNGMNOXGNASE"/>
</dbReference>
<dbReference type="Gene3D" id="3.50.50.60">
    <property type="entry name" value="FAD/NAD(P)-binding domain"/>
    <property type="match status" value="1"/>
</dbReference>
<evidence type="ECO:0000313" key="6">
    <source>
        <dbReference type="Proteomes" id="UP000218022"/>
    </source>
</evidence>
<keyword evidence="5" id="KW-0503">Monooxygenase</keyword>
<keyword evidence="5" id="KW-0560">Oxidoreductase</keyword>
<dbReference type="InterPro" id="IPR050641">
    <property type="entry name" value="RIFMO-like"/>
</dbReference>
<dbReference type="SUPFAM" id="SSF51905">
    <property type="entry name" value="FAD/NAD(P)-binding domain"/>
    <property type="match status" value="1"/>
</dbReference>
<reference evidence="5 6" key="1">
    <citation type="submission" date="2017-01" db="EMBL/GenBank/DDBJ databases">
        <title>Whole-Genome Shotgun Sequencing of Two beta-Proteobacterial Species in Search of the Bulgecin Biosynthetic Cluster.</title>
        <authorList>
            <person name="Horsman M.E."/>
            <person name="Marous D.R."/>
            <person name="Li R."/>
            <person name="Oliver R.A."/>
            <person name="Byun B."/>
            <person name="Emrich S.J."/>
            <person name="Boggess B."/>
            <person name="Townsend C.A."/>
            <person name="Mobashery S."/>
        </authorList>
    </citation>
    <scope>NUCLEOTIDE SEQUENCE [LARGE SCALE GENOMIC DNA]</scope>
    <source>
        <strain evidence="5 6">ATCC 31363</strain>
    </source>
</reference>
<dbReference type="InterPro" id="IPR002938">
    <property type="entry name" value="FAD-bd"/>
</dbReference>
<dbReference type="Gene3D" id="3.40.30.120">
    <property type="match status" value="1"/>
</dbReference>
<dbReference type="GO" id="GO:0071949">
    <property type="term" value="F:FAD binding"/>
    <property type="evidence" value="ECO:0007669"/>
    <property type="project" value="InterPro"/>
</dbReference>
<evidence type="ECO:0000256" key="2">
    <source>
        <dbReference type="ARBA" id="ARBA00022630"/>
    </source>
</evidence>
<sequence>MKYMKLVDVVVVGAGPVGLLSAIELTLGGARVLVLERLAAPSMASKALGIGPLGSEALQRRGMTAAIAAAEEHTFAAIKKATEHSGPNTRGKGSKFSGHFAGLSLIRKDAQKEPLRHAYPVDQQAVEAMLAERVRALGIEVRRECDVTNFVQQVDGVDVEWASPAGGGRIRCAYLVGCDGGRSQIRKMAGFAFPGTPPTMTMYQAIAEIDHPERLLPTGWRRTSGGVFSYGPFPGRFFMLDFSGPPEDREAPVTREEIEAVLRRISGEDVRVKALDSASRWTDNTRLVETYRQGRVLLAGDAAHVHSPFGGQGLSLGLVDAANVGWKLAAVVRGEMPESLLDSYTAERRPVAEAVLANTLAQIAIMRPDPQAGAMRDIVANLMQFDDVNRFIGEIMSGLSIRYDLGSELDDVGRLIGDMPIKLNDAHVSLYDVMQDGMGVFLDASMDGKVSALVTANTQRVRCVAVAAGPSMLIRPDACIAWVGEEDSVDGLEEALHRWCIPALDVSLDKREANA</sequence>
<evidence type="ECO:0000256" key="1">
    <source>
        <dbReference type="ARBA" id="ARBA00001974"/>
    </source>
</evidence>
<evidence type="ECO:0000313" key="5">
    <source>
        <dbReference type="EMBL" id="PCE23277.1"/>
    </source>
</evidence>
<dbReference type="Proteomes" id="UP000218022">
    <property type="component" value="Unassembled WGS sequence"/>
</dbReference>
<comment type="cofactor">
    <cofactor evidence="1">
        <name>FAD</name>
        <dbReference type="ChEBI" id="CHEBI:57692"/>
    </cofactor>
</comment>
<gene>
    <name evidence="5" type="ORF">BWP39_26750</name>
</gene>
<comment type="caution">
    <text evidence="5">The sequence shown here is derived from an EMBL/GenBank/DDBJ whole genome shotgun (WGS) entry which is preliminary data.</text>
</comment>
<organism evidence="5 6">
    <name type="scientific">Paraburkholderia acidicola</name>
    <dbReference type="NCBI Taxonomy" id="1912599"/>
    <lineage>
        <taxon>Bacteria</taxon>
        <taxon>Pseudomonadati</taxon>
        <taxon>Pseudomonadota</taxon>
        <taxon>Betaproteobacteria</taxon>
        <taxon>Burkholderiales</taxon>
        <taxon>Burkholderiaceae</taxon>
        <taxon>Paraburkholderia</taxon>
    </lineage>
</organism>
<protein>
    <submittedName>
        <fullName evidence="5">FAD-binding monooxygenase</fullName>
    </submittedName>
</protein>
<dbReference type="OrthoDB" id="8672648at2"/>
<dbReference type="Pfam" id="PF01494">
    <property type="entry name" value="FAD_binding_3"/>
    <property type="match status" value="1"/>
</dbReference>
<dbReference type="PANTHER" id="PTHR43004:SF19">
    <property type="entry name" value="BINDING MONOOXYGENASE, PUTATIVE (JCVI)-RELATED"/>
    <property type="match status" value="1"/>
</dbReference>
<accession>A0A2A4ERF9</accession>
<dbReference type="AlphaFoldDB" id="A0A2A4ERF9"/>
<dbReference type="EMBL" id="MTZV01000006">
    <property type="protein sequence ID" value="PCE23277.1"/>
    <property type="molecule type" value="Genomic_DNA"/>
</dbReference>
<dbReference type="GO" id="GO:0016709">
    <property type="term" value="F:oxidoreductase activity, acting on paired donors, with incorporation or reduction of molecular oxygen, NAD(P)H as one donor, and incorporation of one atom of oxygen"/>
    <property type="evidence" value="ECO:0007669"/>
    <property type="project" value="UniProtKB-ARBA"/>
</dbReference>
<evidence type="ECO:0000259" key="4">
    <source>
        <dbReference type="Pfam" id="PF01494"/>
    </source>
</evidence>
<keyword evidence="2" id="KW-0285">Flavoprotein</keyword>
<feature type="domain" description="FAD-binding" evidence="4">
    <location>
        <begin position="7"/>
        <end position="358"/>
    </location>
</feature>
<evidence type="ECO:0000256" key="3">
    <source>
        <dbReference type="ARBA" id="ARBA00022827"/>
    </source>
</evidence>
<dbReference type="Pfam" id="PF21274">
    <property type="entry name" value="Rng_hyd_C"/>
    <property type="match status" value="1"/>
</dbReference>
<dbReference type="InterPro" id="IPR036188">
    <property type="entry name" value="FAD/NAD-bd_sf"/>
</dbReference>
<keyword evidence="3" id="KW-0274">FAD</keyword>
<dbReference type="Gene3D" id="3.30.70.2450">
    <property type="match status" value="1"/>
</dbReference>
<name>A0A2A4ERF9_9BURK</name>
<dbReference type="PANTHER" id="PTHR43004">
    <property type="entry name" value="TRK SYSTEM POTASSIUM UPTAKE PROTEIN"/>
    <property type="match status" value="1"/>
</dbReference>